<dbReference type="FunFam" id="3.40.50.720:FF:000084">
    <property type="entry name" value="Short-chain dehydrogenase reductase"/>
    <property type="match status" value="1"/>
</dbReference>
<dbReference type="Gene3D" id="3.40.50.720">
    <property type="entry name" value="NAD(P)-binding Rossmann-like Domain"/>
    <property type="match status" value="1"/>
</dbReference>
<dbReference type="Proteomes" id="UP000578352">
    <property type="component" value="Unassembled WGS sequence"/>
</dbReference>
<dbReference type="EMBL" id="JACCFL010000001">
    <property type="protein sequence ID" value="NYJ25933.1"/>
    <property type="molecule type" value="Genomic_DNA"/>
</dbReference>
<dbReference type="InterPro" id="IPR036291">
    <property type="entry name" value="NAD(P)-bd_dom_sf"/>
</dbReference>
<protein>
    <submittedName>
        <fullName evidence="3">NAD(P)-dependent dehydrogenase (Short-subunit alcohol dehydrogenase family)</fullName>
    </submittedName>
</protein>
<evidence type="ECO:0000256" key="1">
    <source>
        <dbReference type="ARBA" id="ARBA00006484"/>
    </source>
</evidence>
<dbReference type="PRINTS" id="PR00080">
    <property type="entry name" value="SDRFAMILY"/>
</dbReference>
<dbReference type="Pfam" id="PF13561">
    <property type="entry name" value="adh_short_C2"/>
    <property type="match status" value="1"/>
</dbReference>
<dbReference type="InterPro" id="IPR002347">
    <property type="entry name" value="SDR_fam"/>
</dbReference>
<proteinExistence type="inferred from homology"/>
<comment type="similarity">
    <text evidence="1">Belongs to the short-chain dehydrogenases/reductases (SDR) family.</text>
</comment>
<evidence type="ECO:0000313" key="4">
    <source>
        <dbReference type="Proteomes" id="UP000578352"/>
    </source>
</evidence>
<name>A0A853D1D6_9MICO</name>
<dbReference type="GO" id="GO:0016491">
    <property type="term" value="F:oxidoreductase activity"/>
    <property type="evidence" value="ECO:0007669"/>
    <property type="project" value="UniProtKB-KW"/>
</dbReference>
<evidence type="ECO:0000256" key="2">
    <source>
        <dbReference type="ARBA" id="ARBA00023002"/>
    </source>
</evidence>
<keyword evidence="2" id="KW-0560">Oxidoreductase</keyword>
<accession>A0A853D1D6</accession>
<dbReference type="PRINTS" id="PR00081">
    <property type="entry name" value="GDHRDH"/>
</dbReference>
<organism evidence="3 4">
    <name type="scientific">Leifsonia shinshuensis</name>
    <dbReference type="NCBI Taxonomy" id="150026"/>
    <lineage>
        <taxon>Bacteria</taxon>
        <taxon>Bacillati</taxon>
        <taxon>Actinomycetota</taxon>
        <taxon>Actinomycetes</taxon>
        <taxon>Micrococcales</taxon>
        <taxon>Microbacteriaceae</taxon>
        <taxon>Leifsonia</taxon>
    </lineage>
</organism>
<gene>
    <name evidence="3" type="ORF">HNR13_004220</name>
</gene>
<dbReference type="SUPFAM" id="SSF51735">
    <property type="entry name" value="NAD(P)-binding Rossmann-fold domains"/>
    <property type="match status" value="1"/>
</dbReference>
<evidence type="ECO:0000313" key="3">
    <source>
        <dbReference type="EMBL" id="NYJ25933.1"/>
    </source>
</evidence>
<sequence>MAAGEGRARHVVVTGAANGIGRAIAVGFGRQSALLTLVDRDGDQLGRVATEVEVAGGRIAAALSVDLAVAASAGHVLARAWEAAPVDVLVSAAGIYPSIDVLELDAAAWDRVQAVNARAPMLLIAELARRAVQENRGANVVNISSGAAIRSRPGGSAYSTSKAALEAATRAAALELGRHSIRVNAVAPGFIPVASRLNPVTEEYAAAVSDNPLGRPGTPDDVVRAVLWLAGDDAAWVTGQTVRVDGGTSTGAWRLPRAWSDALLPQAEDA</sequence>
<comment type="caution">
    <text evidence="3">The sequence shown here is derived from an EMBL/GenBank/DDBJ whole genome shotgun (WGS) entry which is preliminary data.</text>
</comment>
<dbReference type="CDD" id="cd05233">
    <property type="entry name" value="SDR_c"/>
    <property type="match status" value="1"/>
</dbReference>
<dbReference type="PANTHER" id="PTHR43639">
    <property type="entry name" value="OXIDOREDUCTASE, SHORT-CHAIN DEHYDROGENASE/REDUCTASE FAMILY (AFU_ORTHOLOGUE AFUA_5G02870)"/>
    <property type="match status" value="1"/>
</dbReference>
<dbReference type="RefSeq" id="WP_179608899.1">
    <property type="nucleotide sequence ID" value="NZ_JACCFL010000001.1"/>
</dbReference>
<dbReference type="AlphaFoldDB" id="A0A853D1D6"/>
<dbReference type="PANTHER" id="PTHR43639:SF1">
    <property type="entry name" value="SHORT-CHAIN DEHYDROGENASE_REDUCTASE FAMILY PROTEIN"/>
    <property type="match status" value="1"/>
</dbReference>
<reference evidence="3 4" key="1">
    <citation type="submission" date="2020-07" db="EMBL/GenBank/DDBJ databases">
        <title>Sequencing the genomes of 1000 actinobacteria strains.</title>
        <authorList>
            <person name="Klenk H.-P."/>
        </authorList>
    </citation>
    <scope>NUCLEOTIDE SEQUENCE [LARGE SCALE GENOMIC DNA]</scope>
    <source>
        <strain evidence="3 4">DSM 15165</strain>
    </source>
</reference>